<comment type="caution">
    <text evidence="6">The sequence shown here is derived from an EMBL/GenBank/DDBJ whole genome shotgun (WGS) entry which is preliminary data.</text>
</comment>
<dbReference type="PANTHER" id="PTHR36307">
    <property type="entry name" value="FLAGELLA BASAL BODY P-RING FORMATION PROTEIN FLGA"/>
    <property type="match status" value="1"/>
</dbReference>
<organism evidence="6 7">
    <name type="scientific">Massilia horti</name>
    <dbReference type="NCBI Taxonomy" id="2562153"/>
    <lineage>
        <taxon>Bacteria</taxon>
        <taxon>Pseudomonadati</taxon>
        <taxon>Pseudomonadota</taxon>
        <taxon>Betaproteobacteria</taxon>
        <taxon>Burkholderiales</taxon>
        <taxon>Oxalobacteraceae</taxon>
        <taxon>Telluria group</taxon>
        <taxon>Massilia</taxon>
    </lineage>
</organism>
<keyword evidence="6" id="KW-0282">Flagellum</keyword>
<dbReference type="InterPro" id="IPR017585">
    <property type="entry name" value="SAF_FlgA"/>
</dbReference>
<keyword evidence="6" id="KW-0969">Cilium</keyword>
<dbReference type="SMART" id="SM00858">
    <property type="entry name" value="SAF"/>
    <property type="match status" value="1"/>
</dbReference>
<dbReference type="GO" id="GO:0044780">
    <property type="term" value="P:bacterial-type flagellum assembly"/>
    <property type="evidence" value="ECO:0007669"/>
    <property type="project" value="InterPro"/>
</dbReference>
<feature type="domain" description="SAF" evidence="5">
    <location>
        <begin position="107"/>
        <end position="168"/>
    </location>
</feature>
<accession>A0A4Y9SW07</accession>
<dbReference type="InterPro" id="IPR039246">
    <property type="entry name" value="Flagellar_FlgA"/>
</dbReference>
<evidence type="ECO:0000259" key="5">
    <source>
        <dbReference type="SMART" id="SM00858"/>
    </source>
</evidence>
<feature type="signal peptide" evidence="4">
    <location>
        <begin position="1"/>
        <end position="23"/>
    </location>
</feature>
<dbReference type="OrthoDB" id="8563889at2"/>
<reference evidence="6 7" key="1">
    <citation type="submission" date="2019-03" db="EMBL/GenBank/DDBJ databases">
        <title>Draft genome of Massilia hortus sp. nov., a novel bacterial species of the Oxalobacteraceae family.</title>
        <authorList>
            <person name="Peta V."/>
            <person name="Raths R."/>
            <person name="Bucking H."/>
        </authorList>
    </citation>
    <scope>NUCLEOTIDE SEQUENCE [LARGE SCALE GENOMIC DNA]</scope>
    <source>
        <strain evidence="6 7">ONC3</strain>
    </source>
</reference>
<dbReference type="Proteomes" id="UP000297258">
    <property type="component" value="Unassembled WGS sequence"/>
</dbReference>
<proteinExistence type="inferred from homology"/>
<dbReference type="PANTHER" id="PTHR36307:SF1">
    <property type="entry name" value="FLAGELLA BASAL BODY P-RING FORMATION PROTEIN FLGA"/>
    <property type="match status" value="1"/>
</dbReference>
<dbReference type="InterPro" id="IPR013974">
    <property type="entry name" value="SAF"/>
</dbReference>
<evidence type="ECO:0000256" key="3">
    <source>
        <dbReference type="ARBA" id="ARBA00022764"/>
    </source>
</evidence>
<keyword evidence="4" id="KW-1005">Bacterial flagellum biogenesis</keyword>
<keyword evidence="3 4" id="KW-0574">Periplasm</keyword>
<evidence type="ECO:0000256" key="4">
    <source>
        <dbReference type="RuleBase" id="RU362063"/>
    </source>
</evidence>
<evidence type="ECO:0000313" key="7">
    <source>
        <dbReference type="Proteomes" id="UP000297258"/>
    </source>
</evidence>
<dbReference type="EMBL" id="SPUM01000122">
    <property type="protein sequence ID" value="TFW29697.1"/>
    <property type="molecule type" value="Genomic_DNA"/>
</dbReference>
<dbReference type="AlphaFoldDB" id="A0A4Y9SW07"/>
<dbReference type="RefSeq" id="WP_135191068.1">
    <property type="nucleotide sequence ID" value="NZ_SPUM01000122.1"/>
</dbReference>
<evidence type="ECO:0000256" key="2">
    <source>
        <dbReference type="ARBA" id="ARBA00022729"/>
    </source>
</evidence>
<sequence length="236" mass="25082">MNSFHKATIVFLVYLAFATVADAAQPISSQIEHAARAQLERQLASAGLSEPRFELDVVAARPAPPCAQPVTVEALDTRQSARMRFVARCPDPGGWRYEYLVRAKVSALVAVALVPVAANEPLTNDAIALERRDITNVPDPVGDASLAAGQSSRRVLRAGDILRSSQLAAPILVKRGEQVVMLARREGIEVSTSGEALDAGGRGATVRVKNNASGQVVRMRVTGVGTVEPLEAAVIR</sequence>
<gene>
    <name evidence="6" type="primary">flgA</name>
    <name evidence="6" type="ORF">E4O92_18195</name>
</gene>
<comment type="subcellular location">
    <subcellularLocation>
        <location evidence="1 4">Periplasm</location>
    </subcellularLocation>
</comment>
<name>A0A4Y9SW07_9BURK</name>
<keyword evidence="7" id="KW-1185">Reference proteome</keyword>
<dbReference type="Gene3D" id="2.30.30.760">
    <property type="match status" value="1"/>
</dbReference>
<dbReference type="NCBIfam" id="TIGR03170">
    <property type="entry name" value="flgA_cterm"/>
    <property type="match status" value="1"/>
</dbReference>
<dbReference type="Pfam" id="PF13144">
    <property type="entry name" value="ChapFlgA"/>
    <property type="match status" value="1"/>
</dbReference>
<dbReference type="Gene3D" id="3.90.1210.10">
    <property type="entry name" value="Antifreeze-like/N-acetylneuraminic acid synthase C-terminal domain"/>
    <property type="match status" value="1"/>
</dbReference>
<dbReference type="GO" id="GO:0042597">
    <property type="term" value="C:periplasmic space"/>
    <property type="evidence" value="ECO:0007669"/>
    <property type="project" value="UniProtKB-SubCell"/>
</dbReference>
<comment type="function">
    <text evidence="4">Involved in the assembly process of the P-ring formation. It may associate with FlgF on the rod constituting a structure essential for the P-ring assembly or may act as a modulator protein for the P-ring assembly.</text>
</comment>
<evidence type="ECO:0000256" key="1">
    <source>
        <dbReference type="ARBA" id="ARBA00004418"/>
    </source>
</evidence>
<evidence type="ECO:0000313" key="6">
    <source>
        <dbReference type="EMBL" id="TFW29697.1"/>
    </source>
</evidence>
<comment type="similarity">
    <text evidence="4">Belongs to the FlgA family.</text>
</comment>
<keyword evidence="2 4" id="KW-0732">Signal</keyword>
<keyword evidence="6" id="KW-0966">Cell projection</keyword>
<protein>
    <recommendedName>
        <fullName evidence="4">Flagella basal body P-ring formation protein FlgA</fullName>
    </recommendedName>
</protein>
<feature type="chain" id="PRO_5021510445" description="Flagella basal body P-ring formation protein FlgA" evidence="4">
    <location>
        <begin position="24"/>
        <end position="236"/>
    </location>
</feature>